<proteinExistence type="predicted"/>
<dbReference type="Proteomes" id="UP001431783">
    <property type="component" value="Unassembled WGS sequence"/>
</dbReference>
<feature type="transmembrane region" description="Helical" evidence="1">
    <location>
        <begin position="68"/>
        <end position="88"/>
    </location>
</feature>
<sequence length="108" mass="13282">MVRFLMRRRKTEKYRENDECRYNKFDVDIWRASRYRPNKLKVLQSLKVFDHILIGWIWERSCIYAIRYVRHLLAILALAKVLFASFILPLGEILWNLDLGRFCKNWIF</sequence>
<organism evidence="2 3">
    <name type="scientific">Henosepilachna vigintioctopunctata</name>
    <dbReference type="NCBI Taxonomy" id="420089"/>
    <lineage>
        <taxon>Eukaryota</taxon>
        <taxon>Metazoa</taxon>
        <taxon>Ecdysozoa</taxon>
        <taxon>Arthropoda</taxon>
        <taxon>Hexapoda</taxon>
        <taxon>Insecta</taxon>
        <taxon>Pterygota</taxon>
        <taxon>Neoptera</taxon>
        <taxon>Endopterygota</taxon>
        <taxon>Coleoptera</taxon>
        <taxon>Polyphaga</taxon>
        <taxon>Cucujiformia</taxon>
        <taxon>Coccinelloidea</taxon>
        <taxon>Coccinellidae</taxon>
        <taxon>Epilachninae</taxon>
        <taxon>Epilachnini</taxon>
        <taxon>Henosepilachna</taxon>
    </lineage>
</organism>
<evidence type="ECO:0000313" key="3">
    <source>
        <dbReference type="Proteomes" id="UP001431783"/>
    </source>
</evidence>
<evidence type="ECO:0000313" key="2">
    <source>
        <dbReference type="EMBL" id="KAK9869430.1"/>
    </source>
</evidence>
<keyword evidence="1" id="KW-0812">Transmembrane</keyword>
<keyword evidence="1" id="KW-1133">Transmembrane helix</keyword>
<protein>
    <submittedName>
        <fullName evidence="2">Uncharacterized protein</fullName>
    </submittedName>
</protein>
<gene>
    <name evidence="2" type="ORF">WA026_003185</name>
</gene>
<reference evidence="2 3" key="1">
    <citation type="submission" date="2023-03" db="EMBL/GenBank/DDBJ databases">
        <title>Genome insight into feeding habits of ladybird beetles.</title>
        <authorList>
            <person name="Li H.-S."/>
            <person name="Huang Y.-H."/>
            <person name="Pang H."/>
        </authorList>
    </citation>
    <scope>NUCLEOTIDE SEQUENCE [LARGE SCALE GENOMIC DNA]</scope>
    <source>
        <strain evidence="2">SYSU_2023b</strain>
        <tissue evidence="2">Whole body</tissue>
    </source>
</reference>
<keyword evidence="1" id="KW-0472">Membrane</keyword>
<evidence type="ECO:0000256" key="1">
    <source>
        <dbReference type="SAM" id="Phobius"/>
    </source>
</evidence>
<name>A0AAW1TLI7_9CUCU</name>
<accession>A0AAW1TLI7</accession>
<dbReference type="EMBL" id="JARQZJ010000001">
    <property type="protein sequence ID" value="KAK9869430.1"/>
    <property type="molecule type" value="Genomic_DNA"/>
</dbReference>
<comment type="caution">
    <text evidence="2">The sequence shown here is derived from an EMBL/GenBank/DDBJ whole genome shotgun (WGS) entry which is preliminary data.</text>
</comment>
<keyword evidence="3" id="KW-1185">Reference proteome</keyword>
<dbReference type="AlphaFoldDB" id="A0AAW1TLI7"/>